<proteinExistence type="predicted"/>
<dbReference type="AlphaFoldDB" id="A0AAJ1L1S0"/>
<reference evidence="1" key="1">
    <citation type="submission" date="2022-09" db="EMBL/GenBank/DDBJ databases">
        <title>Intensive care unit water sources are persistently colonized with multi-drug resistant bacteria and are the site of extensive horizontal gene transfer of antibiotic resistance genes.</title>
        <authorList>
            <person name="Diorio-Toth L."/>
        </authorList>
    </citation>
    <scope>NUCLEOTIDE SEQUENCE</scope>
    <source>
        <strain evidence="1">GD03918</strain>
    </source>
</reference>
<accession>A0AAJ1L1S0</accession>
<evidence type="ECO:0000313" key="1">
    <source>
        <dbReference type="EMBL" id="MDH0967536.1"/>
    </source>
</evidence>
<organism evidence="1 2">
    <name type="scientific">Klebsiella michiganensis</name>
    <dbReference type="NCBI Taxonomy" id="1134687"/>
    <lineage>
        <taxon>Bacteria</taxon>
        <taxon>Pseudomonadati</taxon>
        <taxon>Pseudomonadota</taxon>
        <taxon>Gammaproteobacteria</taxon>
        <taxon>Enterobacterales</taxon>
        <taxon>Enterobacteriaceae</taxon>
        <taxon>Klebsiella/Raoultella group</taxon>
        <taxon>Klebsiella</taxon>
    </lineage>
</organism>
<gene>
    <name evidence="1" type="ORF">N5C89_32425</name>
</gene>
<evidence type="ECO:0000313" key="2">
    <source>
        <dbReference type="Proteomes" id="UP001159937"/>
    </source>
</evidence>
<name>A0AAJ1L1S0_9ENTR</name>
<dbReference type="RefSeq" id="WP_011977833.1">
    <property type="nucleotide sequence ID" value="NZ_JAOCBF010000118.1"/>
</dbReference>
<dbReference type="Proteomes" id="UP001159937">
    <property type="component" value="Unassembled WGS sequence"/>
</dbReference>
<sequence length="210" mass="23720">MLERFIDVLNKDVLFDLSATPSPDSSVLVVREDGELSEIKELTIKEIPDDSIAFTLDFSSKKNSKENGALFSQLSPYFDKSNGDGVNKSCDLVLITRDGDKFTVLIFDQKSKKPDIESSFLQLENSRVFVSYVINIISLIYKDNIDEGKIIFKRVIGTTRVVKTGVNAANHEQERSRREKLRALGMNEVSIKRTASIEKGWLDYRGIVSF</sequence>
<comment type="caution">
    <text evidence="1">The sequence shown here is derived from an EMBL/GenBank/DDBJ whole genome shotgun (WGS) entry which is preliminary data.</text>
</comment>
<protein>
    <submittedName>
        <fullName evidence="1">Uncharacterized protein</fullName>
    </submittedName>
</protein>
<dbReference type="EMBL" id="JAOCBF010000118">
    <property type="protein sequence ID" value="MDH0967536.1"/>
    <property type="molecule type" value="Genomic_DNA"/>
</dbReference>